<dbReference type="GO" id="GO:0004553">
    <property type="term" value="F:hydrolase activity, hydrolyzing O-glycosyl compounds"/>
    <property type="evidence" value="ECO:0007669"/>
    <property type="project" value="InterPro"/>
</dbReference>
<keyword evidence="3" id="KW-0624">Polysaccharide degradation</keyword>
<dbReference type="PROSITE" id="PS50853">
    <property type="entry name" value="FN3"/>
    <property type="match status" value="1"/>
</dbReference>
<dbReference type="GO" id="GO:0005576">
    <property type="term" value="C:extracellular region"/>
    <property type="evidence" value="ECO:0007669"/>
    <property type="project" value="InterPro"/>
</dbReference>
<evidence type="ECO:0000256" key="3">
    <source>
        <dbReference type="ARBA" id="ARBA00023326"/>
    </source>
</evidence>
<dbReference type="AlphaFoldDB" id="A0A7X3FJC9"/>
<accession>A0A7X3FJC9</accession>
<dbReference type="Gene3D" id="2.10.10.20">
    <property type="entry name" value="Carbohydrate-binding module superfamily 5/12"/>
    <property type="match status" value="1"/>
</dbReference>
<dbReference type="SUPFAM" id="SSF51055">
    <property type="entry name" value="Carbohydrate binding domain"/>
    <property type="match status" value="1"/>
</dbReference>
<dbReference type="SMART" id="SM00060">
    <property type="entry name" value="FN3"/>
    <property type="match status" value="1"/>
</dbReference>
<evidence type="ECO:0000259" key="4">
    <source>
        <dbReference type="PROSITE" id="PS50853"/>
    </source>
</evidence>
<dbReference type="OrthoDB" id="2702399at2"/>
<keyword evidence="3" id="KW-0119">Carbohydrate metabolism</keyword>
<dbReference type="Gene3D" id="2.70.50.50">
    <property type="entry name" value="chitin-binding protein cbp21"/>
    <property type="match status" value="1"/>
</dbReference>
<dbReference type="SMART" id="SM00495">
    <property type="entry name" value="ChtBD3"/>
    <property type="match status" value="1"/>
</dbReference>
<feature type="domain" description="Fibronectin type-III" evidence="4">
    <location>
        <begin position="212"/>
        <end position="294"/>
    </location>
</feature>
<evidence type="ECO:0000256" key="2">
    <source>
        <dbReference type="ARBA" id="ARBA00022801"/>
    </source>
</evidence>
<dbReference type="InterPro" id="IPR036116">
    <property type="entry name" value="FN3_sf"/>
</dbReference>
<gene>
    <name evidence="5" type="ORF">EDM21_13750</name>
</gene>
<comment type="caution">
    <text evidence="5">The sequence shown here is derived from an EMBL/GenBank/DDBJ whole genome shotgun (WGS) entry which is preliminary data.</text>
</comment>
<dbReference type="CDD" id="cd21177">
    <property type="entry name" value="LPMO_AA10"/>
    <property type="match status" value="1"/>
</dbReference>
<evidence type="ECO:0000313" key="6">
    <source>
        <dbReference type="Proteomes" id="UP000490800"/>
    </source>
</evidence>
<keyword evidence="2" id="KW-0378">Hydrolase</keyword>
<proteinExistence type="predicted"/>
<dbReference type="PANTHER" id="PTHR34823">
    <property type="entry name" value="GLCNAC-BINDING PROTEIN A"/>
    <property type="match status" value="1"/>
</dbReference>
<dbReference type="InterPro" id="IPR003610">
    <property type="entry name" value="CBM5/12"/>
</dbReference>
<dbReference type="CDD" id="cd12215">
    <property type="entry name" value="ChiC_BD"/>
    <property type="match status" value="1"/>
</dbReference>
<organism evidence="5 6">
    <name type="scientific">Paenibacillus lutrae</name>
    <dbReference type="NCBI Taxonomy" id="2078573"/>
    <lineage>
        <taxon>Bacteria</taxon>
        <taxon>Bacillati</taxon>
        <taxon>Bacillota</taxon>
        <taxon>Bacilli</taxon>
        <taxon>Bacillales</taxon>
        <taxon>Paenibacillaceae</taxon>
        <taxon>Paenibacillus</taxon>
    </lineage>
</organism>
<evidence type="ECO:0000313" key="5">
    <source>
        <dbReference type="EMBL" id="MVP00574.1"/>
    </source>
</evidence>
<dbReference type="PANTHER" id="PTHR34823:SF1">
    <property type="entry name" value="CHITIN-BINDING TYPE-4 DOMAIN-CONTAINING PROTEIN"/>
    <property type="match status" value="1"/>
</dbReference>
<dbReference type="Pfam" id="PF02839">
    <property type="entry name" value="CBM_5_12"/>
    <property type="match status" value="1"/>
</dbReference>
<evidence type="ECO:0000256" key="1">
    <source>
        <dbReference type="ARBA" id="ARBA00022729"/>
    </source>
</evidence>
<reference evidence="5 6" key="1">
    <citation type="journal article" date="2019" name="Microorganisms">
        <title>Paenibacillus lutrae sp. nov., A Chitinolytic Species Isolated from A River Otter in Castril Natural Park, Granada, Spain.</title>
        <authorList>
            <person name="Rodriguez M."/>
            <person name="Reina J.C."/>
            <person name="Bejar V."/>
            <person name="Llamas I."/>
        </authorList>
    </citation>
    <scope>NUCLEOTIDE SEQUENCE [LARGE SCALE GENOMIC DNA]</scope>
    <source>
        <strain evidence="5 6">N10</strain>
    </source>
</reference>
<dbReference type="Pfam" id="PF00041">
    <property type="entry name" value="fn3"/>
    <property type="match status" value="1"/>
</dbReference>
<dbReference type="InterPro" id="IPR013783">
    <property type="entry name" value="Ig-like_fold"/>
</dbReference>
<dbReference type="InterPro" id="IPR014756">
    <property type="entry name" value="Ig_E-set"/>
</dbReference>
<keyword evidence="6" id="KW-1185">Reference proteome</keyword>
<name>A0A7X3FJC9_9BACL</name>
<dbReference type="SUPFAM" id="SSF81296">
    <property type="entry name" value="E set domains"/>
    <property type="match status" value="1"/>
</dbReference>
<keyword evidence="1" id="KW-0732">Signal</keyword>
<dbReference type="EMBL" id="RHLK01000007">
    <property type="protein sequence ID" value="MVP00574.1"/>
    <property type="molecule type" value="Genomic_DNA"/>
</dbReference>
<dbReference type="Proteomes" id="UP000490800">
    <property type="component" value="Unassembled WGS sequence"/>
</dbReference>
<dbReference type="InterPro" id="IPR036573">
    <property type="entry name" value="CBM_sf_5/12"/>
</dbReference>
<dbReference type="SUPFAM" id="SSF49265">
    <property type="entry name" value="Fibronectin type III"/>
    <property type="match status" value="1"/>
</dbReference>
<sequence length="343" mass="35671">MMNLALPNHTLLHKLVAACGMLLMIAVLMLLFPNTSSAHGYLDVPASRALLCKTKVNTDCGGAAYEPQSAEAGKGFPNGGPGDGSIASAGNTFPKLDEQTSTRWSKVPMTAGPQAFKWQLNAAHATTTFKYFITKPGWNPNAPLTRASFDLTPFCQEDFNGASPTNYHTTNCNVPERTGYHVILAIWEVSGAPTAYVNVTDVDFGGGSTLPAPTNLASAAVTDTSVSLNWSAVAGASSYQVFRNNVAVGTTSSTSFTSTGLSSGTTYSFTVAAIDSSGKASAASSVLAVKTTGSGGAGTYAAWSASTVYVGGNKVSYNGVNYEAKWWTLGEAPTGTNVWKVIP</sequence>
<protein>
    <submittedName>
        <fullName evidence="5">Chitin-binding protein</fullName>
    </submittedName>
</protein>
<dbReference type="GO" id="GO:0030246">
    <property type="term" value="F:carbohydrate binding"/>
    <property type="evidence" value="ECO:0007669"/>
    <property type="project" value="InterPro"/>
</dbReference>
<dbReference type="InterPro" id="IPR003961">
    <property type="entry name" value="FN3_dom"/>
</dbReference>
<dbReference type="Gene3D" id="2.60.40.10">
    <property type="entry name" value="Immunoglobulins"/>
    <property type="match status" value="1"/>
</dbReference>
<dbReference type="Pfam" id="PF03067">
    <property type="entry name" value="LPMO_10"/>
    <property type="match status" value="1"/>
</dbReference>
<dbReference type="InterPro" id="IPR051024">
    <property type="entry name" value="GlcNAc_Chitin_IntDeg"/>
</dbReference>
<dbReference type="InterPro" id="IPR004302">
    <property type="entry name" value="Cellulose/chitin-bd_N"/>
</dbReference>
<dbReference type="GO" id="GO:0000272">
    <property type="term" value="P:polysaccharide catabolic process"/>
    <property type="evidence" value="ECO:0007669"/>
    <property type="project" value="UniProtKB-KW"/>
</dbReference>